<evidence type="ECO:0000313" key="2">
    <source>
        <dbReference type="EMBL" id="CCX31575.1"/>
    </source>
</evidence>
<dbReference type="Proteomes" id="UP000018144">
    <property type="component" value="Unassembled WGS sequence"/>
</dbReference>
<keyword evidence="3" id="KW-1185">Reference proteome</keyword>
<dbReference type="EMBL" id="HF935615">
    <property type="protein sequence ID" value="CCX31575.1"/>
    <property type="molecule type" value="Genomic_DNA"/>
</dbReference>
<organism evidence="2 3">
    <name type="scientific">Pyronema omphalodes (strain CBS 100304)</name>
    <name type="common">Pyronema confluens</name>
    <dbReference type="NCBI Taxonomy" id="1076935"/>
    <lineage>
        <taxon>Eukaryota</taxon>
        <taxon>Fungi</taxon>
        <taxon>Dikarya</taxon>
        <taxon>Ascomycota</taxon>
        <taxon>Pezizomycotina</taxon>
        <taxon>Pezizomycetes</taxon>
        <taxon>Pezizales</taxon>
        <taxon>Pyronemataceae</taxon>
        <taxon>Pyronema</taxon>
    </lineage>
</organism>
<sequence>MLYYYSVLLASSSYLRGFIELSQLVVGTRLSLTGSRYTMEDDAPMPQGDEDRRLPS</sequence>
<evidence type="ECO:0000313" key="3">
    <source>
        <dbReference type="Proteomes" id="UP000018144"/>
    </source>
</evidence>
<name>U4LQF8_PYROM</name>
<feature type="region of interest" description="Disordered" evidence="1">
    <location>
        <begin position="37"/>
        <end position="56"/>
    </location>
</feature>
<reference evidence="2 3" key="1">
    <citation type="journal article" date="2013" name="PLoS Genet.">
        <title>The genome and development-dependent transcriptomes of Pyronema confluens: a window into fungal evolution.</title>
        <authorList>
            <person name="Traeger S."/>
            <person name="Altegoer F."/>
            <person name="Freitag M."/>
            <person name="Gabaldon T."/>
            <person name="Kempken F."/>
            <person name="Kumar A."/>
            <person name="Marcet-Houben M."/>
            <person name="Poggeler S."/>
            <person name="Stajich J.E."/>
            <person name="Nowrousian M."/>
        </authorList>
    </citation>
    <scope>NUCLEOTIDE SEQUENCE [LARGE SCALE GENOMIC DNA]</scope>
    <source>
        <strain evidence="3">CBS 100304</strain>
        <tissue evidence="2">Vegetative mycelium</tissue>
    </source>
</reference>
<gene>
    <name evidence="2" type="ORF">PCON_11016</name>
</gene>
<protein>
    <submittedName>
        <fullName evidence="2">Uncharacterized protein</fullName>
    </submittedName>
</protein>
<evidence type="ECO:0000256" key="1">
    <source>
        <dbReference type="SAM" id="MobiDB-lite"/>
    </source>
</evidence>
<accession>U4LQF8</accession>
<dbReference type="AlphaFoldDB" id="U4LQF8"/>
<proteinExistence type="predicted"/>